<dbReference type="InterPro" id="IPR018649">
    <property type="entry name" value="SHOCT"/>
</dbReference>
<evidence type="ECO:0000313" key="3">
    <source>
        <dbReference type="Proteomes" id="UP000006346"/>
    </source>
</evidence>
<proteinExistence type="predicted"/>
<evidence type="ECO:0000313" key="2">
    <source>
        <dbReference type="EMBL" id="AET66238.1"/>
    </source>
</evidence>
<dbReference type="eggNOG" id="COG3462">
    <property type="taxonomic scope" value="Bacteria"/>
</dbReference>
<organism evidence="2 3">
    <name type="scientific">Desulfosporosinus orientis (strain ATCC 19365 / DSM 765 / NCIMB 8382 / VKM B-1628 / Singapore I)</name>
    <name type="common">Desulfotomaculum orientis</name>
    <dbReference type="NCBI Taxonomy" id="768706"/>
    <lineage>
        <taxon>Bacteria</taxon>
        <taxon>Bacillati</taxon>
        <taxon>Bacillota</taxon>
        <taxon>Clostridia</taxon>
        <taxon>Eubacteriales</taxon>
        <taxon>Desulfitobacteriaceae</taxon>
        <taxon>Desulfosporosinus</taxon>
    </lineage>
</organism>
<dbReference type="Proteomes" id="UP000006346">
    <property type="component" value="Chromosome"/>
</dbReference>
<name>G7WAA0_DESOD</name>
<reference evidence="2 3" key="2">
    <citation type="journal article" date="2012" name="J. Bacteriol.">
        <title>Complete genome sequences of Desulfosporosinus orientis DSM765T, Desulfosporosinus youngiae DSM17734T, Desulfosporosinus meridiei DSM13257T, and Desulfosporosinus acidiphilus DSM22704T.</title>
        <authorList>
            <person name="Pester M."/>
            <person name="Brambilla E."/>
            <person name="Alazard D."/>
            <person name="Rattei T."/>
            <person name="Weinmaier T."/>
            <person name="Han J."/>
            <person name="Lucas S."/>
            <person name="Lapidus A."/>
            <person name="Cheng J.F."/>
            <person name="Goodwin L."/>
            <person name="Pitluck S."/>
            <person name="Peters L."/>
            <person name="Ovchinnikova G."/>
            <person name="Teshima H."/>
            <person name="Detter J.C."/>
            <person name="Han C.S."/>
            <person name="Tapia R."/>
            <person name="Land M.L."/>
            <person name="Hauser L."/>
            <person name="Kyrpides N.C."/>
            <person name="Ivanova N.N."/>
            <person name="Pagani I."/>
            <person name="Huntmann M."/>
            <person name="Wei C.L."/>
            <person name="Davenport K.W."/>
            <person name="Daligault H."/>
            <person name="Chain P.S."/>
            <person name="Chen A."/>
            <person name="Mavromatis K."/>
            <person name="Markowitz V."/>
            <person name="Szeto E."/>
            <person name="Mikhailova N."/>
            <person name="Pati A."/>
            <person name="Wagner M."/>
            <person name="Woyke T."/>
            <person name="Ollivier B."/>
            <person name="Klenk H.P."/>
            <person name="Spring S."/>
            <person name="Loy A."/>
        </authorList>
    </citation>
    <scope>NUCLEOTIDE SEQUENCE [LARGE SCALE GENOMIC DNA]</scope>
    <source>
        <strain evidence="3">ATCC 19365 / DSM 765 / NCIMB 8382 / VKM B-1628</strain>
    </source>
</reference>
<dbReference type="HOGENOM" id="CLU_159099_0_3_9"/>
<accession>G7WAA0</accession>
<evidence type="ECO:0000259" key="1">
    <source>
        <dbReference type="Pfam" id="PF09851"/>
    </source>
</evidence>
<reference evidence="3" key="1">
    <citation type="submission" date="2011-11" db="EMBL/GenBank/DDBJ databases">
        <title>Complete sequence of Desulfosporosinus orientis DSM 765.</title>
        <authorList>
            <person name="Lucas S."/>
            <person name="Han J."/>
            <person name="Lapidus A."/>
            <person name="Cheng J.-F."/>
            <person name="Goodwin L."/>
            <person name="Pitluck S."/>
            <person name="Peters L."/>
            <person name="Ovchinnikova G."/>
            <person name="Teshima H."/>
            <person name="Detter J.C."/>
            <person name="Han C."/>
            <person name="Tapia R."/>
            <person name="Land M."/>
            <person name="Hauser L."/>
            <person name="Kyrpides N."/>
            <person name="Ivanova N."/>
            <person name="Pagani I."/>
            <person name="Pester M."/>
            <person name="Spring S."/>
            <person name="Ollivier B."/>
            <person name="Rattei T."/>
            <person name="Klenk H.-P."/>
            <person name="Wagner M."/>
            <person name="Loy A."/>
            <person name="Woyke T."/>
        </authorList>
    </citation>
    <scope>NUCLEOTIDE SEQUENCE [LARGE SCALE GENOMIC DNA]</scope>
    <source>
        <strain evidence="3">ATCC 19365 / DSM 765 / NCIMB 8382 / VKM B-1628</strain>
    </source>
</reference>
<feature type="domain" description="SHOCT" evidence="1">
    <location>
        <begin position="37"/>
        <end position="58"/>
    </location>
</feature>
<dbReference type="OrthoDB" id="5461404at2"/>
<protein>
    <submittedName>
        <fullName evidence="2">Putative membrane protein (DUF2078)</fullName>
    </submittedName>
</protein>
<keyword evidence="3" id="KW-1185">Reference proteome</keyword>
<dbReference type="Pfam" id="PF09851">
    <property type="entry name" value="SHOCT"/>
    <property type="match status" value="1"/>
</dbReference>
<dbReference type="RefSeq" id="WP_014183063.1">
    <property type="nucleotide sequence ID" value="NC_016584.1"/>
</dbReference>
<dbReference type="KEGG" id="dor:Desor_0536"/>
<dbReference type="STRING" id="768706.Desor_0536"/>
<sequence length="73" mass="8548">MMFGFIFLLIIAFYFMYPSNSNGTCCMHNQSHTSNVLDILNERYARGEIDREEYLERKGVLTGQKQPISLHKE</sequence>
<dbReference type="PATRIC" id="fig|768706.3.peg.508"/>
<dbReference type="AlphaFoldDB" id="G7WAA0"/>
<gene>
    <name evidence="2" type="ordered locus">Desor_0536</name>
</gene>
<dbReference type="EMBL" id="CP003108">
    <property type="protein sequence ID" value="AET66238.1"/>
    <property type="molecule type" value="Genomic_DNA"/>
</dbReference>